<organism evidence="1 2">
    <name type="scientific">Dermacentor silvarum</name>
    <name type="common">Tick</name>
    <dbReference type="NCBI Taxonomy" id="543639"/>
    <lineage>
        <taxon>Eukaryota</taxon>
        <taxon>Metazoa</taxon>
        <taxon>Ecdysozoa</taxon>
        <taxon>Arthropoda</taxon>
        <taxon>Chelicerata</taxon>
        <taxon>Arachnida</taxon>
        <taxon>Acari</taxon>
        <taxon>Parasitiformes</taxon>
        <taxon>Ixodida</taxon>
        <taxon>Ixodoidea</taxon>
        <taxon>Ixodidae</taxon>
        <taxon>Rhipicephalinae</taxon>
        <taxon>Dermacentor</taxon>
    </lineage>
</organism>
<proteinExistence type="predicted"/>
<gene>
    <name evidence="1" type="ORF">HPB49_006697</name>
</gene>
<dbReference type="Proteomes" id="UP000821865">
    <property type="component" value="Chromosome 1"/>
</dbReference>
<dbReference type="EMBL" id="CM023470">
    <property type="protein sequence ID" value="KAH7978766.1"/>
    <property type="molecule type" value="Genomic_DNA"/>
</dbReference>
<evidence type="ECO:0000313" key="1">
    <source>
        <dbReference type="EMBL" id="KAH7978766.1"/>
    </source>
</evidence>
<name>A0ACB8DWP6_DERSI</name>
<evidence type="ECO:0000313" key="2">
    <source>
        <dbReference type="Proteomes" id="UP000821865"/>
    </source>
</evidence>
<reference evidence="1" key="1">
    <citation type="submission" date="2020-05" db="EMBL/GenBank/DDBJ databases">
        <title>Large-scale comparative analyses of tick genomes elucidate their genetic diversity and vector capacities.</title>
        <authorList>
            <person name="Jia N."/>
            <person name="Wang J."/>
            <person name="Shi W."/>
            <person name="Du L."/>
            <person name="Sun Y."/>
            <person name="Zhan W."/>
            <person name="Jiang J."/>
            <person name="Wang Q."/>
            <person name="Zhang B."/>
            <person name="Ji P."/>
            <person name="Sakyi L.B."/>
            <person name="Cui X."/>
            <person name="Yuan T."/>
            <person name="Jiang B."/>
            <person name="Yang W."/>
            <person name="Lam T.T.-Y."/>
            <person name="Chang Q."/>
            <person name="Ding S."/>
            <person name="Wang X."/>
            <person name="Zhu J."/>
            <person name="Ruan X."/>
            <person name="Zhao L."/>
            <person name="Wei J."/>
            <person name="Que T."/>
            <person name="Du C."/>
            <person name="Cheng J."/>
            <person name="Dai P."/>
            <person name="Han X."/>
            <person name="Huang E."/>
            <person name="Gao Y."/>
            <person name="Liu J."/>
            <person name="Shao H."/>
            <person name="Ye R."/>
            <person name="Li L."/>
            <person name="Wei W."/>
            <person name="Wang X."/>
            <person name="Wang C."/>
            <person name="Yang T."/>
            <person name="Huo Q."/>
            <person name="Li W."/>
            <person name="Guo W."/>
            <person name="Chen H."/>
            <person name="Zhou L."/>
            <person name="Ni X."/>
            <person name="Tian J."/>
            <person name="Zhou Y."/>
            <person name="Sheng Y."/>
            <person name="Liu T."/>
            <person name="Pan Y."/>
            <person name="Xia L."/>
            <person name="Li J."/>
            <person name="Zhao F."/>
            <person name="Cao W."/>
        </authorList>
    </citation>
    <scope>NUCLEOTIDE SEQUENCE</scope>
    <source>
        <strain evidence="1">Dsil-2018</strain>
    </source>
</reference>
<accession>A0ACB8DWP6</accession>
<sequence length="207" mass="23309">MSAGSANMADDAERKHKVAAGLKKLKQFQQRSVKKTTKRRSSDTLSPQTVRDDQASAQQLDEQRVLSSTESLRQITLQLNGLMADTNAALNGEMATLADSPSGVMRGADELLRRNQELATTLEALQQDRDQLEFQLQELKAKLARQQREFDREREEMEEQSRREQSALNDQLQVHIQTIGILVAEKTELQSALSQSQQTAKQKAEVF</sequence>
<comment type="caution">
    <text evidence="1">The sequence shown here is derived from an EMBL/GenBank/DDBJ whole genome shotgun (WGS) entry which is preliminary data.</text>
</comment>
<protein>
    <submittedName>
        <fullName evidence="1">Uncharacterized protein</fullName>
    </submittedName>
</protein>
<keyword evidence="2" id="KW-1185">Reference proteome</keyword>